<proteinExistence type="predicted"/>
<protein>
    <submittedName>
        <fullName evidence="1">Uncharacterized protein</fullName>
    </submittedName>
</protein>
<sequence length="53" mass="5836">MCSVHILKIFVEKNDFAGSTTSELEDTLLSAKRVTIAHCEGSDVVKELNVNNK</sequence>
<dbReference type="Proteomes" id="UP000828390">
    <property type="component" value="Unassembled WGS sequence"/>
</dbReference>
<dbReference type="AlphaFoldDB" id="A0A9D4IP48"/>
<evidence type="ECO:0000313" key="1">
    <source>
        <dbReference type="EMBL" id="KAH3781535.1"/>
    </source>
</evidence>
<name>A0A9D4IP48_DREPO</name>
<keyword evidence="2" id="KW-1185">Reference proteome</keyword>
<dbReference type="EMBL" id="JAIWYP010000008">
    <property type="protein sequence ID" value="KAH3781535.1"/>
    <property type="molecule type" value="Genomic_DNA"/>
</dbReference>
<reference evidence="1" key="2">
    <citation type="submission" date="2020-11" db="EMBL/GenBank/DDBJ databases">
        <authorList>
            <person name="McCartney M.A."/>
            <person name="Auch B."/>
            <person name="Kono T."/>
            <person name="Mallez S."/>
            <person name="Becker A."/>
            <person name="Gohl D.M."/>
            <person name="Silverstein K.A.T."/>
            <person name="Koren S."/>
            <person name="Bechman K.B."/>
            <person name="Herman A."/>
            <person name="Abrahante J.E."/>
            <person name="Garbe J."/>
        </authorList>
    </citation>
    <scope>NUCLEOTIDE SEQUENCE</scope>
    <source>
        <strain evidence="1">Duluth1</strain>
        <tissue evidence="1">Whole animal</tissue>
    </source>
</reference>
<gene>
    <name evidence="1" type="ORF">DPMN_159366</name>
</gene>
<comment type="caution">
    <text evidence="1">The sequence shown here is derived from an EMBL/GenBank/DDBJ whole genome shotgun (WGS) entry which is preliminary data.</text>
</comment>
<evidence type="ECO:0000313" key="2">
    <source>
        <dbReference type="Proteomes" id="UP000828390"/>
    </source>
</evidence>
<reference evidence="1" key="1">
    <citation type="journal article" date="2019" name="bioRxiv">
        <title>The Genome of the Zebra Mussel, Dreissena polymorpha: A Resource for Invasive Species Research.</title>
        <authorList>
            <person name="McCartney M.A."/>
            <person name="Auch B."/>
            <person name="Kono T."/>
            <person name="Mallez S."/>
            <person name="Zhang Y."/>
            <person name="Obille A."/>
            <person name="Becker A."/>
            <person name="Abrahante J.E."/>
            <person name="Garbe J."/>
            <person name="Badalamenti J.P."/>
            <person name="Herman A."/>
            <person name="Mangelson H."/>
            <person name="Liachko I."/>
            <person name="Sullivan S."/>
            <person name="Sone E.D."/>
            <person name="Koren S."/>
            <person name="Silverstein K.A.T."/>
            <person name="Beckman K.B."/>
            <person name="Gohl D.M."/>
        </authorList>
    </citation>
    <scope>NUCLEOTIDE SEQUENCE</scope>
    <source>
        <strain evidence="1">Duluth1</strain>
        <tissue evidence="1">Whole animal</tissue>
    </source>
</reference>
<organism evidence="1 2">
    <name type="scientific">Dreissena polymorpha</name>
    <name type="common">Zebra mussel</name>
    <name type="synonym">Mytilus polymorpha</name>
    <dbReference type="NCBI Taxonomy" id="45954"/>
    <lineage>
        <taxon>Eukaryota</taxon>
        <taxon>Metazoa</taxon>
        <taxon>Spiralia</taxon>
        <taxon>Lophotrochozoa</taxon>
        <taxon>Mollusca</taxon>
        <taxon>Bivalvia</taxon>
        <taxon>Autobranchia</taxon>
        <taxon>Heteroconchia</taxon>
        <taxon>Euheterodonta</taxon>
        <taxon>Imparidentia</taxon>
        <taxon>Neoheterodontei</taxon>
        <taxon>Myida</taxon>
        <taxon>Dreissenoidea</taxon>
        <taxon>Dreissenidae</taxon>
        <taxon>Dreissena</taxon>
    </lineage>
</organism>
<accession>A0A9D4IP48</accession>